<sequence length="138" mass="14014">MRSRGTLAILAGTMMFSTWLVGGAAPAGAAGPCGSGYNLVGSYPIPASGAKTGTINVYYNSGSGKNCAIAKGTGSNYGKKNYKVVGISVSGAGRWTGYDSGLFSYYAGPVYVSARNKCIDVLGGVGSPQRVVRKVHCG</sequence>
<evidence type="ECO:0000313" key="3">
    <source>
        <dbReference type="Proteomes" id="UP001225356"/>
    </source>
</evidence>
<protein>
    <recommendedName>
        <fullName evidence="4">Spore-associated protein A</fullName>
    </recommendedName>
</protein>
<gene>
    <name evidence="2" type="ORF">J2853_007829</name>
</gene>
<keyword evidence="3" id="KW-1185">Reference proteome</keyword>
<dbReference type="Proteomes" id="UP001225356">
    <property type="component" value="Unassembled WGS sequence"/>
</dbReference>
<evidence type="ECO:0000256" key="1">
    <source>
        <dbReference type="SAM" id="SignalP"/>
    </source>
</evidence>
<reference evidence="2 3" key="1">
    <citation type="submission" date="2023-07" db="EMBL/GenBank/DDBJ databases">
        <title>Sequencing the genomes of 1000 actinobacteria strains.</title>
        <authorList>
            <person name="Klenk H.-P."/>
        </authorList>
    </citation>
    <scope>NUCLEOTIDE SEQUENCE [LARGE SCALE GENOMIC DNA]</scope>
    <source>
        <strain evidence="2 3">DSM 46740</strain>
    </source>
</reference>
<feature type="chain" id="PRO_5046509815" description="Spore-associated protein A" evidence="1">
    <location>
        <begin position="30"/>
        <end position="138"/>
    </location>
</feature>
<organism evidence="2 3">
    <name type="scientific">Streptosporangium lutulentum</name>
    <dbReference type="NCBI Taxonomy" id="1461250"/>
    <lineage>
        <taxon>Bacteria</taxon>
        <taxon>Bacillati</taxon>
        <taxon>Actinomycetota</taxon>
        <taxon>Actinomycetes</taxon>
        <taxon>Streptosporangiales</taxon>
        <taxon>Streptosporangiaceae</taxon>
        <taxon>Streptosporangium</taxon>
    </lineage>
</organism>
<comment type="caution">
    <text evidence="2">The sequence shown here is derived from an EMBL/GenBank/DDBJ whole genome shotgun (WGS) entry which is preliminary data.</text>
</comment>
<name>A0ABT9QPC5_9ACTN</name>
<accession>A0ABT9QPC5</accession>
<dbReference type="RefSeq" id="WP_307566044.1">
    <property type="nucleotide sequence ID" value="NZ_JAUSQU010000001.1"/>
</dbReference>
<feature type="signal peptide" evidence="1">
    <location>
        <begin position="1"/>
        <end position="29"/>
    </location>
</feature>
<evidence type="ECO:0000313" key="2">
    <source>
        <dbReference type="EMBL" id="MDP9848618.1"/>
    </source>
</evidence>
<proteinExistence type="predicted"/>
<keyword evidence="1" id="KW-0732">Signal</keyword>
<evidence type="ECO:0008006" key="4">
    <source>
        <dbReference type="Google" id="ProtNLM"/>
    </source>
</evidence>
<dbReference type="EMBL" id="JAUSQU010000001">
    <property type="protein sequence ID" value="MDP9848618.1"/>
    <property type="molecule type" value="Genomic_DNA"/>
</dbReference>